<accession>A0A2P8GFW7</accession>
<gene>
    <name evidence="1" type="ORF">CLV60_102524</name>
</gene>
<name>A0A2P8GFW7_9BACT</name>
<reference evidence="1 2" key="1">
    <citation type="submission" date="2018-03" db="EMBL/GenBank/DDBJ databases">
        <title>Genomic Encyclopedia of Archaeal and Bacterial Type Strains, Phase II (KMG-II): from individual species to whole genera.</title>
        <authorList>
            <person name="Goeker M."/>
        </authorList>
    </citation>
    <scope>NUCLEOTIDE SEQUENCE [LARGE SCALE GENOMIC DNA]</scope>
    <source>
        <strain evidence="1 2">DSM 29057</strain>
    </source>
</reference>
<proteinExistence type="predicted"/>
<comment type="caution">
    <text evidence="1">The sequence shown here is derived from an EMBL/GenBank/DDBJ whole genome shotgun (WGS) entry which is preliminary data.</text>
</comment>
<evidence type="ECO:0000313" key="2">
    <source>
        <dbReference type="Proteomes" id="UP000241964"/>
    </source>
</evidence>
<protein>
    <submittedName>
        <fullName evidence="1">Uncharacterized protein</fullName>
    </submittedName>
</protein>
<keyword evidence="2" id="KW-1185">Reference proteome</keyword>
<dbReference type="Proteomes" id="UP000241964">
    <property type="component" value="Unassembled WGS sequence"/>
</dbReference>
<organism evidence="1 2">
    <name type="scientific">Dyadobacter jiangsuensis</name>
    <dbReference type="NCBI Taxonomy" id="1591085"/>
    <lineage>
        <taxon>Bacteria</taxon>
        <taxon>Pseudomonadati</taxon>
        <taxon>Bacteroidota</taxon>
        <taxon>Cytophagia</taxon>
        <taxon>Cytophagales</taxon>
        <taxon>Spirosomataceae</taxon>
        <taxon>Dyadobacter</taxon>
    </lineage>
</organism>
<dbReference type="EMBL" id="PYAS01000002">
    <property type="protein sequence ID" value="PSL32805.1"/>
    <property type="molecule type" value="Genomic_DNA"/>
</dbReference>
<sequence length="73" mass="8735">MKDESYMDARRGLDFSRVYKLLLASNIFLQMWISDAPFFQQVKLPPKQVLQSKFEVKIMICVVFNFHIKEVDY</sequence>
<evidence type="ECO:0000313" key="1">
    <source>
        <dbReference type="EMBL" id="PSL32805.1"/>
    </source>
</evidence>
<dbReference type="AlphaFoldDB" id="A0A2P8GFW7"/>